<feature type="region of interest" description="Disordered" evidence="1">
    <location>
        <begin position="170"/>
        <end position="223"/>
    </location>
</feature>
<accession>A0AAU9K0Z3</accession>
<protein>
    <submittedName>
        <fullName evidence="2">Uncharacterized protein</fullName>
    </submittedName>
</protein>
<gene>
    <name evidence="2" type="ORF">BSTOLATCC_MIC52421</name>
</gene>
<feature type="compositionally biased region" description="Polar residues" evidence="1">
    <location>
        <begin position="484"/>
        <end position="520"/>
    </location>
</feature>
<comment type="caution">
    <text evidence="2">The sequence shown here is derived from an EMBL/GenBank/DDBJ whole genome shotgun (WGS) entry which is preliminary data.</text>
</comment>
<organism evidence="2 3">
    <name type="scientific">Blepharisma stoltei</name>
    <dbReference type="NCBI Taxonomy" id="1481888"/>
    <lineage>
        <taxon>Eukaryota</taxon>
        <taxon>Sar</taxon>
        <taxon>Alveolata</taxon>
        <taxon>Ciliophora</taxon>
        <taxon>Postciliodesmatophora</taxon>
        <taxon>Heterotrichea</taxon>
        <taxon>Heterotrichida</taxon>
        <taxon>Blepharismidae</taxon>
        <taxon>Blepharisma</taxon>
    </lineage>
</organism>
<feature type="region of interest" description="Disordered" evidence="1">
    <location>
        <begin position="484"/>
        <end position="553"/>
    </location>
</feature>
<dbReference type="EMBL" id="CAJZBQ010000052">
    <property type="protein sequence ID" value="CAG9331015.1"/>
    <property type="molecule type" value="Genomic_DNA"/>
</dbReference>
<dbReference type="AlphaFoldDB" id="A0AAU9K0Z3"/>
<name>A0AAU9K0Z3_9CILI</name>
<feature type="compositionally biased region" description="Low complexity" evidence="1">
    <location>
        <begin position="522"/>
        <end position="536"/>
    </location>
</feature>
<feature type="compositionally biased region" description="Low complexity" evidence="1">
    <location>
        <begin position="259"/>
        <end position="282"/>
    </location>
</feature>
<feature type="compositionally biased region" description="Polar residues" evidence="1">
    <location>
        <begin position="283"/>
        <end position="295"/>
    </location>
</feature>
<evidence type="ECO:0000256" key="1">
    <source>
        <dbReference type="SAM" id="MobiDB-lite"/>
    </source>
</evidence>
<evidence type="ECO:0000313" key="2">
    <source>
        <dbReference type="EMBL" id="CAG9331015.1"/>
    </source>
</evidence>
<feature type="compositionally biased region" description="Basic and acidic residues" evidence="1">
    <location>
        <begin position="176"/>
        <end position="190"/>
    </location>
</feature>
<keyword evidence="3" id="KW-1185">Reference proteome</keyword>
<reference evidence="2" key="1">
    <citation type="submission" date="2021-09" db="EMBL/GenBank/DDBJ databases">
        <authorList>
            <consortium name="AG Swart"/>
            <person name="Singh M."/>
            <person name="Singh A."/>
            <person name="Seah K."/>
            <person name="Emmerich C."/>
        </authorList>
    </citation>
    <scope>NUCLEOTIDE SEQUENCE</scope>
    <source>
        <strain evidence="2">ATCC30299</strain>
    </source>
</reference>
<feature type="region of interest" description="Disordered" evidence="1">
    <location>
        <begin position="258"/>
        <end position="300"/>
    </location>
</feature>
<sequence>MSKLKIWLNKFICLLNSLKTKLTPIHEAYNYNQKLKYLDSYWQEETEPILTSTPSYSEIPLKKQKLSEGTPVYQGHESMFGEFVKTCPKQPEKIIKIPLKFEISTNTPKFQEIVKHEFSPKKIIPKVTHIDAEEKRRKVMSEFLPALKKKASFYNVNLCKRQRDAFYDSVANTPKNDNKNTKKAKTKEAYKTMPPILEESKNVKPKASPAKNNKKSSPAKKKETVITPENFGCTQIYPSPPITPLRIPIINQDNYCIVKPKPQSPNKNPNQSANNPNQKPQSGGSKNKPTPNQPVSQETTSTINTISNTSQNNLSLFVPLQPAQQPTILSNPQPENNSADFFQKRMQRNSLQTSALPNPQQNPQSEYLGQVLQNPNKFFSNPMQEIKNNSQPVSNSMPLFSQNLLEISKSASANFNNLNNCASGNSFVSSSTQSTADEYSPDYMNEDGKIIHDENCDPMKVNNNNNKNSSIFSKTGIITQAFPSAQGHSSNTQSSSKSLFGSQPQSLFSSQAKPPTNLFQASPFSSSTTLFSSIIPKKTSPHKNVSNPLLRSK</sequence>
<dbReference type="Proteomes" id="UP001162131">
    <property type="component" value="Unassembled WGS sequence"/>
</dbReference>
<proteinExistence type="predicted"/>
<feature type="compositionally biased region" description="Polar residues" evidence="1">
    <location>
        <begin position="542"/>
        <end position="553"/>
    </location>
</feature>
<evidence type="ECO:0000313" key="3">
    <source>
        <dbReference type="Proteomes" id="UP001162131"/>
    </source>
</evidence>